<comment type="caution">
    <text evidence="2">The sequence shown here is derived from an EMBL/GenBank/DDBJ whole genome shotgun (WGS) entry which is preliminary data.</text>
</comment>
<accession>X8CHU8</accession>
<proteinExistence type="predicted"/>
<evidence type="ECO:0008006" key="4">
    <source>
        <dbReference type="Google" id="ProtNLM"/>
    </source>
</evidence>
<sequence>MSDTKPTDTDTQASAGEPECDSVADHTAEQQNETHNEPETPETKPEGRDQRYRARLREAEAQRDTLAETLANTRRAILDQHITAAGYKPSAFADLPVEDVLNDAGLIDADKLAAAVTARVEALGLARQPRRPQVDPLVGGGGDDPGRTSDRAAWDAAFQPR</sequence>
<evidence type="ECO:0000256" key="1">
    <source>
        <dbReference type="SAM" id="MobiDB-lite"/>
    </source>
</evidence>
<evidence type="ECO:0000313" key="3">
    <source>
        <dbReference type="Proteomes" id="UP000020825"/>
    </source>
</evidence>
<gene>
    <name evidence="2" type="ORF">I550_3541</name>
</gene>
<evidence type="ECO:0000313" key="2">
    <source>
        <dbReference type="EMBL" id="EUA55386.1"/>
    </source>
</evidence>
<protein>
    <recommendedName>
        <fullName evidence="4">Scaffolding protein</fullName>
    </recommendedName>
</protein>
<dbReference type="Proteomes" id="UP000020825">
    <property type="component" value="Unassembled WGS sequence"/>
</dbReference>
<dbReference type="AlphaFoldDB" id="X8CHU8"/>
<dbReference type="PATRIC" id="fig|1299331.3.peg.3451"/>
<feature type="region of interest" description="Disordered" evidence="1">
    <location>
        <begin position="126"/>
        <end position="161"/>
    </location>
</feature>
<reference evidence="2 3" key="1">
    <citation type="submission" date="2013-12" db="EMBL/GenBank/DDBJ databases">
        <authorList>
            <person name="Zelazny A."/>
            <person name="Olivier K."/>
            <person name="Holland S."/>
            <person name="Lenaerts A."/>
            <person name="Ordway D."/>
            <person name="DeGroote M.A."/>
            <person name="Parker T."/>
            <person name="Sizemore C."/>
            <person name="Tallon L.J."/>
            <person name="Sadzewicz L.K."/>
            <person name="Sengamalay N."/>
            <person name="Fraser C.M."/>
            <person name="Hine E."/>
            <person name="Shefchek K.A."/>
            <person name="Das S.P."/>
            <person name="Tettelin H."/>
        </authorList>
    </citation>
    <scope>NUCLEOTIDE SEQUENCE [LARGE SCALE GENOMIC DNA]</scope>
    <source>
        <strain evidence="2 3">1956</strain>
    </source>
</reference>
<feature type="compositionally biased region" description="Basic and acidic residues" evidence="1">
    <location>
        <begin position="23"/>
        <end position="52"/>
    </location>
</feature>
<feature type="region of interest" description="Disordered" evidence="1">
    <location>
        <begin position="1"/>
        <end position="52"/>
    </location>
</feature>
<feature type="compositionally biased region" description="Basic and acidic residues" evidence="1">
    <location>
        <begin position="144"/>
        <end position="153"/>
    </location>
</feature>
<dbReference type="EMBL" id="JAOG01000002">
    <property type="protein sequence ID" value="EUA55386.1"/>
    <property type="molecule type" value="Genomic_DNA"/>
</dbReference>
<organism evidence="2 3">
    <name type="scientific">Mycobacterium intracellulare 1956</name>
    <dbReference type="NCBI Taxonomy" id="1299331"/>
    <lineage>
        <taxon>Bacteria</taxon>
        <taxon>Bacillati</taxon>
        <taxon>Actinomycetota</taxon>
        <taxon>Actinomycetes</taxon>
        <taxon>Mycobacteriales</taxon>
        <taxon>Mycobacteriaceae</taxon>
        <taxon>Mycobacterium</taxon>
        <taxon>Mycobacterium avium complex (MAC)</taxon>
    </lineage>
</organism>
<name>X8CHU8_MYCIT</name>